<accession>A0ABN7QYI0</accession>
<dbReference type="EMBL" id="OU015430">
    <property type="protein sequence ID" value="CAG4968204.1"/>
    <property type="molecule type" value="Genomic_DNA"/>
</dbReference>
<gene>
    <name evidence="2" type="ORF">LYB30171_00219</name>
</gene>
<dbReference type="Pfam" id="PF13723">
    <property type="entry name" value="Ketoacyl-synt_2"/>
    <property type="match status" value="1"/>
</dbReference>
<sequence>MSLLAATIQGIGFWTRGLPSWDAARVFARDGVLPDVAPSRPSPQLLAPNERRRAPETVAVALEVALAACADAGREPSTLPSVFASTHGELAITDYMCTTLATQPQSISPIRFHNSVHNAAAGYWTIGTGAMHGANAISAFDATFAQGLVEAMVQLATGAEAVLLVGYDGASAGPLAQVSPSEGLLGAALVLSRAERPGAARLTVALDDGVAAGGTGALARFTPDNAMTPMLSLFDPLAMGAPAATLKAGPGRILRAALTYPEPVHG</sequence>
<organism evidence="2 3">
    <name type="scientific">Novilysobacter luteus</name>
    <dbReference type="NCBI Taxonomy" id="2822368"/>
    <lineage>
        <taxon>Bacteria</taxon>
        <taxon>Pseudomonadati</taxon>
        <taxon>Pseudomonadota</taxon>
        <taxon>Gammaproteobacteria</taxon>
        <taxon>Lysobacterales</taxon>
        <taxon>Lysobacteraceae</taxon>
        <taxon>Novilysobacter</taxon>
    </lineage>
</organism>
<evidence type="ECO:0000313" key="3">
    <source>
        <dbReference type="Proteomes" id="UP000680116"/>
    </source>
</evidence>
<name>A0ABN7QYI0_9GAMM</name>
<keyword evidence="3" id="KW-1185">Reference proteome</keyword>
<reference evidence="2 3" key="1">
    <citation type="submission" date="2021-04" db="EMBL/GenBank/DDBJ databases">
        <authorList>
            <person name="Rodrigo-Torres L."/>
            <person name="Arahal R. D."/>
            <person name="Lucena T."/>
        </authorList>
    </citation>
    <scope>NUCLEOTIDE SEQUENCE [LARGE SCALE GENOMIC DNA]</scope>
    <source>
        <strain evidence="2 3">CECT 30171</strain>
    </source>
</reference>
<dbReference type="Proteomes" id="UP000680116">
    <property type="component" value="Chromosome"/>
</dbReference>
<dbReference type="InterPro" id="IPR016039">
    <property type="entry name" value="Thiolase-like"/>
</dbReference>
<dbReference type="Gene3D" id="3.40.47.10">
    <property type="match status" value="1"/>
</dbReference>
<evidence type="ECO:0000259" key="1">
    <source>
        <dbReference type="Pfam" id="PF13723"/>
    </source>
</evidence>
<feature type="domain" description="Beta-ketoacyl synthase-like N-terminal" evidence="1">
    <location>
        <begin position="40"/>
        <end position="193"/>
    </location>
</feature>
<dbReference type="InterPro" id="IPR014030">
    <property type="entry name" value="Ketoacyl_synth_N"/>
</dbReference>
<proteinExistence type="predicted"/>
<dbReference type="SUPFAM" id="SSF53901">
    <property type="entry name" value="Thiolase-like"/>
    <property type="match status" value="1"/>
</dbReference>
<evidence type="ECO:0000313" key="2">
    <source>
        <dbReference type="EMBL" id="CAG4968204.1"/>
    </source>
</evidence>
<protein>
    <recommendedName>
        <fullName evidence="1">Beta-ketoacyl synthase-like N-terminal domain-containing protein</fullName>
    </recommendedName>
</protein>